<protein>
    <submittedName>
        <fullName evidence="2">1641_t:CDS:1</fullName>
    </submittedName>
</protein>
<feature type="compositionally biased region" description="Basic and acidic residues" evidence="1">
    <location>
        <begin position="1"/>
        <end position="44"/>
    </location>
</feature>
<proteinExistence type="predicted"/>
<name>A0A9N9I932_FUNMO</name>
<keyword evidence="3" id="KW-1185">Reference proteome</keyword>
<comment type="caution">
    <text evidence="2">The sequence shown here is derived from an EMBL/GenBank/DDBJ whole genome shotgun (WGS) entry which is preliminary data.</text>
</comment>
<dbReference type="Proteomes" id="UP000789375">
    <property type="component" value="Unassembled WGS sequence"/>
</dbReference>
<sequence length="77" mass="9364">KRKSRENETSDQQKKHRAYNREYKWKKLAEETAEQRETKLSKQRERMRKRKAKSVLGNIDRNTVIHVISVIRTIIIE</sequence>
<reference evidence="2" key="1">
    <citation type="submission" date="2021-06" db="EMBL/GenBank/DDBJ databases">
        <authorList>
            <person name="Kallberg Y."/>
            <person name="Tangrot J."/>
            <person name="Rosling A."/>
        </authorList>
    </citation>
    <scope>NUCLEOTIDE SEQUENCE</scope>
    <source>
        <strain evidence="2">87-6 pot B 2015</strain>
    </source>
</reference>
<dbReference type="AlphaFoldDB" id="A0A9N9I932"/>
<evidence type="ECO:0000256" key="1">
    <source>
        <dbReference type="SAM" id="MobiDB-lite"/>
    </source>
</evidence>
<feature type="non-terminal residue" evidence="2">
    <location>
        <position position="1"/>
    </location>
</feature>
<evidence type="ECO:0000313" key="2">
    <source>
        <dbReference type="EMBL" id="CAG8727020.1"/>
    </source>
</evidence>
<organism evidence="2 3">
    <name type="scientific">Funneliformis mosseae</name>
    <name type="common">Endomycorrhizal fungus</name>
    <name type="synonym">Glomus mosseae</name>
    <dbReference type="NCBI Taxonomy" id="27381"/>
    <lineage>
        <taxon>Eukaryota</taxon>
        <taxon>Fungi</taxon>
        <taxon>Fungi incertae sedis</taxon>
        <taxon>Mucoromycota</taxon>
        <taxon>Glomeromycotina</taxon>
        <taxon>Glomeromycetes</taxon>
        <taxon>Glomerales</taxon>
        <taxon>Glomeraceae</taxon>
        <taxon>Funneliformis</taxon>
    </lineage>
</organism>
<dbReference type="EMBL" id="CAJVPP010015495">
    <property type="protein sequence ID" value="CAG8727020.1"/>
    <property type="molecule type" value="Genomic_DNA"/>
</dbReference>
<gene>
    <name evidence="2" type="ORF">FMOSSE_LOCUS15411</name>
</gene>
<feature type="region of interest" description="Disordered" evidence="1">
    <location>
        <begin position="1"/>
        <end position="53"/>
    </location>
</feature>
<evidence type="ECO:0000313" key="3">
    <source>
        <dbReference type="Proteomes" id="UP000789375"/>
    </source>
</evidence>
<accession>A0A9N9I932</accession>